<evidence type="ECO:0000256" key="4">
    <source>
        <dbReference type="ARBA" id="ARBA00012723"/>
    </source>
</evidence>
<dbReference type="InterPro" id="IPR036249">
    <property type="entry name" value="Thioredoxin-like_sf"/>
</dbReference>
<dbReference type="PANTHER" id="PTHR45815:SF3">
    <property type="entry name" value="PROTEIN DISULFIDE-ISOMERASE A6"/>
    <property type="match status" value="1"/>
</dbReference>
<reference evidence="15" key="1">
    <citation type="submission" date="2022-11" db="UniProtKB">
        <authorList>
            <consortium name="EnsemblMetazoa"/>
        </authorList>
    </citation>
    <scope>IDENTIFICATION</scope>
</reference>
<evidence type="ECO:0000259" key="14">
    <source>
        <dbReference type="PROSITE" id="PS51352"/>
    </source>
</evidence>
<comment type="subcellular location">
    <subcellularLocation>
        <location evidence="2">Endoplasmic reticulum lumen</location>
    </subcellularLocation>
</comment>
<keyword evidence="5 13" id="KW-0732">Signal</keyword>
<evidence type="ECO:0000256" key="13">
    <source>
        <dbReference type="SAM" id="SignalP"/>
    </source>
</evidence>
<evidence type="ECO:0000256" key="11">
    <source>
        <dbReference type="RuleBase" id="RU004208"/>
    </source>
</evidence>
<dbReference type="GO" id="GO:0034976">
    <property type="term" value="P:response to endoplasmic reticulum stress"/>
    <property type="evidence" value="ECO:0007669"/>
    <property type="project" value="TreeGrafter"/>
</dbReference>
<dbReference type="GO" id="GO:0015035">
    <property type="term" value="F:protein-disulfide reductase activity"/>
    <property type="evidence" value="ECO:0007669"/>
    <property type="project" value="TreeGrafter"/>
</dbReference>
<feature type="signal peptide" evidence="13">
    <location>
        <begin position="1"/>
        <end position="18"/>
    </location>
</feature>
<feature type="compositionally biased region" description="Gly residues" evidence="12">
    <location>
        <begin position="142"/>
        <end position="161"/>
    </location>
</feature>
<evidence type="ECO:0000256" key="12">
    <source>
        <dbReference type="SAM" id="MobiDB-lite"/>
    </source>
</evidence>
<feature type="chain" id="PRO_5036723055" description="protein disulfide-isomerase" evidence="13">
    <location>
        <begin position="19"/>
        <end position="447"/>
    </location>
</feature>
<organism evidence="15 16">
    <name type="scientific">Patiria miniata</name>
    <name type="common">Bat star</name>
    <name type="synonym">Asterina miniata</name>
    <dbReference type="NCBI Taxonomy" id="46514"/>
    <lineage>
        <taxon>Eukaryota</taxon>
        <taxon>Metazoa</taxon>
        <taxon>Echinodermata</taxon>
        <taxon>Eleutherozoa</taxon>
        <taxon>Asterozoa</taxon>
        <taxon>Asteroidea</taxon>
        <taxon>Valvatacea</taxon>
        <taxon>Valvatida</taxon>
        <taxon>Asterinidae</taxon>
        <taxon>Patiria</taxon>
    </lineage>
</organism>
<evidence type="ECO:0000256" key="1">
    <source>
        <dbReference type="ARBA" id="ARBA00001182"/>
    </source>
</evidence>
<dbReference type="GeneID" id="119724894"/>
<dbReference type="PROSITE" id="PS51352">
    <property type="entry name" value="THIOREDOXIN_2"/>
    <property type="match status" value="2"/>
</dbReference>
<keyword evidence="10" id="KW-0676">Redox-active center</keyword>
<evidence type="ECO:0000256" key="10">
    <source>
        <dbReference type="ARBA" id="ARBA00023284"/>
    </source>
</evidence>
<dbReference type="GO" id="GO:0005788">
    <property type="term" value="C:endoplasmic reticulum lumen"/>
    <property type="evidence" value="ECO:0007669"/>
    <property type="project" value="UniProtKB-SubCell"/>
</dbReference>
<dbReference type="OMA" id="KQKLWGW"/>
<evidence type="ECO:0000256" key="7">
    <source>
        <dbReference type="ARBA" id="ARBA00022824"/>
    </source>
</evidence>
<dbReference type="Pfam" id="PF24541">
    <property type="entry name" value="Thioredox_PDIA6_C"/>
    <property type="match status" value="1"/>
</dbReference>
<dbReference type="EnsemblMetazoa" id="XM_038196195.1">
    <property type="protein sequence ID" value="XP_038052123.1"/>
    <property type="gene ID" value="LOC119724894"/>
</dbReference>
<feature type="compositionally biased region" description="Acidic residues" evidence="12">
    <location>
        <begin position="425"/>
        <end position="447"/>
    </location>
</feature>
<feature type="domain" description="Thioredoxin" evidence="14">
    <location>
        <begin position="9"/>
        <end position="132"/>
    </location>
</feature>
<dbReference type="NCBIfam" id="TIGR01126">
    <property type="entry name" value="pdi_dom"/>
    <property type="match status" value="2"/>
</dbReference>
<dbReference type="InterPro" id="IPR013766">
    <property type="entry name" value="Thioredoxin_domain"/>
</dbReference>
<keyword evidence="6" id="KW-0677">Repeat</keyword>
<dbReference type="PRINTS" id="PR00421">
    <property type="entry name" value="THIOREDOXIN"/>
</dbReference>
<dbReference type="InterPro" id="IPR005788">
    <property type="entry name" value="PDI_thioredoxin-like_dom"/>
</dbReference>
<evidence type="ECO:0000256" key="2">
    <source>
        <dbReference type="ARBA" id="ARBA00004319"/>
    </source>
</evidence>
<proteinExistence type="inferred from homology"/>
<dbReference type="PANTHER" id="PTHR45815">
    <property type="entry name" value="PROTEIN DISULFIDE-ISOMERASE A6"/>
    <property type="match status" value="1"/>
</dbReference>
<dbReference type="EC" id="5.3.4.1" evidence="4"/>
<evidence type="ECO:0000256" key="6">
    <source>
        <dbReference type="ARBA" id="ARBA00022737"/>
    </source>
</evidence>
<dbReference type="FunFam" id="3.40.30.10:FF:000050">
    <property type="entry name" value="protein disulfide-isomerase A6 isoform X1"/>
    <property type="match status" value="1"/>
</dbReference>
<comment type="similarity">
    <text evidence="3 11">Belongs to the protein disulfide isomerase family.</text>
</comment>
<dbReference type="InterPro" id="IPR017937">
    <property type="entry name" value="Thioredoxin_CS"/>
</dbReference>
<dbReference type="Proteomes" id="UP000887568">
    <property type="component" value="Unplaced"/>
</dbReference>
<feature type="compositionally biased region" description="Basic and acidic residues" evidence="12">
    <location>
        <begin position="410"/>
        <end position="424"/>
    </location>
</feature>
<sequence>MEKCIGIGLLLLAGVANALYSSTSDVIQLTAANFNDKVIKSDAVWLVEFYAPWCGHCKSLVPEWNKAATALKGVVRVAAVDATEHQAVGSQYGVRGFPTIKIFGANKQKPTDYQGARSADAITTEALKVAKDVVNGRLSGKKSGGGGGGDRGGSGRSGDSGGKASDKDVITLTDSNFEEEVLDSTDPWLVEFYAPWCGHCKNLAPEWAKAATQLKGKFKLGALDSTVHTVKASAFGVRGYPTIKYFPAGKKTMSDAEEFNGGRTASDIVSWASSKVAEAMPPPEVVEITEEQVLKNACESHQLCVISFLPHILDSGAVGRNQYLQHLKDNTERYKQWGWIWAEAGAQPELESSLGIGGFGYPAMAVLNGRKMTYTRLKGSFSKEGIHEYLRAAAMGRGLTTEVVPNKKLGEIKKTDPWDGKDGVMPEEEDIDLSDFDMDEDEGRDEL</sequence>
<protein>
    <recommendedName>
        <fullName evidence="4">protein disulfide-isomerase</fullName>
        <ecNumber evidence="4">5.3.4.1</ecNumber>
    </recommendedName>
</protein>
<dbReference type="PROSITE" id="PS00194">
    <property type="entry name" value="THIOREDOXIN_1"/>
    <property type="match status" value="2"/>
</dbReference>
<evidence type="ECO:0000313" key="15">
    <source>
        <dbReference type="EnsemblMetazoa" id="XP_038052123.1"/>
    </source>
</evidence>
<keyword evidence="8" id="KW-1015">Disulfide bond</keyword>
<feature type="region of interest" description="Disordered" evidence="12">
    <location>
        <begin position="138"/>
        <end position="167"/>
    </location>
</feature>
<dbReference type="CDD" id="cd02983">
    <property type="entry name" value="P5_C"/>
    <property type="match status" value="1"/>
</dbReference>
<name>A0A913ZK09_PATMI</name>
<dbReference type="InterPro" id="IPR057305">
    <property type="entry name" value="Thioredox_PDIA6_C"/>
</dbReference>
<dbReference type="Gene3D" id="3.40.30.10">
    <property type="entry name" value="Glutaredoxin"/>
    <property type="match status" value="2"/>
</dbReference>
<feature type="domain" description="Thioredoxin" evidence="14">
    <location>
        <begin position="158"/>
        <end position="277"/>
    </location>
</feature>
<dbReference type="AlphaFoldDB" id="A0A913ZK09"/>
<dbReference type="CTD" id="10130"/>
<keyword evidence="16" id="KW-1185">Reference proteome</keyword>
<dbReference type="Pfam" id="PF00085">
    <property type="entry name" value="Thioredoxin"/>
    <property type="match status" value="2"/>
</dbReference>
<evidence type="ECO:0000256" key="3">
    <source>
        <dbReference type="ARBA" id="ARBA00006347"/>
    </source>
</evidence>
<dbReference type="SUPFAM" id="SSF52833">
    <property type="entry name" value="Thioredoxin-like"/>
    <property type="match status" value="3"/>
</dbReference>
<evidence type="ECO:0000256" key="5">
    <source>
        <dbReference type="ARBA" id="ARBA00022729"/>
    </source>
</evidence>
<comment type="catalytic activity">
    <reaction evidence="1">
        <text>Catalyzes the rearrangement of -S-S- bonds in proteins.</text>
        <dbReference type="EC" id="5.3.4.1"/>
    </reaction>
</comment>
<evidence type="ECO:0000256" key="8">
    <source>
        <dbReference type="ARBA" id="ARBA00023157"/>
    </source>
</evidence>
<dbReference type="GO" id="GO:0003756">
    <property type="term" value="F:protein disulfide isomerase activity"/>
    <property type="evidence" value="ECO:0007669"/>
    <property type="project" value="UniProtKB-EC"/>
</dbReference>
<keyword evidence="7" id="KW-0256">Endoplasmic reticulum</keyword>
<dbReference type="RefSeq" id="XP_038052123.1">
    <property type="nucleotide sequence ID" value="XM_038196195.1"/>
</dbReference>
<dbReference type="OrthoDB" id="10264505at2759"/>
<accession>A0A913ZK09</accession>
<feature type="region of interest" description="Disordered" evidence="12">
    <location>
        <begin position="410"/>
        <end position="447"/>
    </location>
</feature>
<evidence type="ECO:0000256" key="9">
    <source>
        <dbReference type="ARBA" id="ARBA00023235"/>
    </source>
</evidence>
<dbReference type="CDD" id="cd03001">
    <property type="entry name" value="PDI_a_P5"/>
    <property type="match status" value="2"/>
</dbReference>
<evidence type="ECO:0000313" key="16">
    <source>
        <dbReference type="Proteomes" id="UP000887568"/>
    </source>
</evidence>
<keyword evidence="9" id="KW-0413">Isomerase</keyword>